<dbReference type="STRING" id="1348774.AB433_06110"/>
<dbReference type="PATRIC" id="fig|1348774.3.peg.1283"/>
<dbReference type="Proteomes" id="UP000035287">
    <property type="component" value="Chromosome"/>
</dbReference>
<accession>A0A0G3XH25</accession>
<reference evidence="1 2" key="1">
    <citation type="submission" date="2015-06" db="EMBL/GenBank/DDBJ databases">
        <authorList>
            <person name="Zeng Y."/>
            <person name="Huang Y."/>
        </authorList>
    </citation>
    <scope>NUCLEOTIDE SEQUENCE [LARGE SCALE GENOMIC DNA]</scope>
    <source>
        <strain evidence="1 2">PQ-2</strain>
    </source>
</reference>
<gene>
    <name evidence="1" type="ORF">AB433_06110</name>
</gene>
<organism evidence="1 2">
    <name type="scientific">Croceicoccus naphthovorans</name>
    <dbReference type="NCBI Taxonomy" id="1348774"/>
    <lineage>
        <taxon>Bacteria</taxon>
        <taxon>Pseudomonadati</taxon>
        <taxon>Pseudomonadota</taxon>
        <taxon>Alphaproteobacteria</taxon>
        <taxon>Sphingomonadales</taxon>
        <taxon>Erythrobacteraceae</taxon>
        <taxon>Croceicoccus</taxon>
    </lineage>
</organism>
<dbReference type="EMBL" id="CP011770">
    <property type="protein sequence ID" value="AKM09653.1"/>
    <property type="molecule type" value="Genomic_DNA"/>
</dbReference>
<evidence type="ECO:0000313" key="2">
    <source>
        <dbReference type="Proteomes" id="UP000035287"/>
    </source>
</evidence>
<dbReference type="AlphaFoldDB" id="A0A0G3XH25"/>
<evidence type="ECO:0000313" key="1">
    <source>
        <dbReference type="EMBL" id="AKM09653.1"/>
    </source>
</evidence>
<sequence length="61" mass="7246">MICDLTHSHYHLIDWIDQKVNIDRSDFSLSRVNFVNFHGVGSHFRMGTLIVWPFATRTRRT</sequence>
<keyword evidence="2" id="KW-1185">Reference proteome</keyword>
<dbReference type="KEGG" id="cna:AB433_06110"/>
<protein>
    <submittedName>
        <fullName evidence="1">Uncharacterized protein</fullName>
    </submittedName>
</protein>
<name>A0A0G3XH25_9SPHN</name>
<proteinExistence type="predicted"/>